<dbReference type="InterPro" id="IPR036263">
    <property type="entry name" value="Chorismate_II_sf"/>
</dbReference>
<accession>A0A1I0NZZ4</accession>
<dbReference type="GO" id="GO:0016740">
    <property type="term" value="F:transferase activity"/>
    <property type="evidence" value="ECO:0007669"/>
    <property type="project" value="UniProtKB-KW"/>
</dbReference>
<dbReference type="InterPro" id="IPR006218">
    <property type="entry name" value="DAHP1/KDSA"/>
</dbReference>
<dbReference type="SUPFAM" id="SSF51569">
    <property type="entry name" value="Aldolase"/>
    <property type="match status" value="1"/>
</dbReference>
<evidence type="ECO:0000313" key="5">
    <source>
        <dbReference type="Proteomes" id="UP000199437"/>
    </source>
</evidence>
<feature type="domain" description="Chorismate mutase" evidence="3">
    <location>
        <begin position="279"/>
        <end position="370"/>
    </location>
</feature>
<proteinExistence type="predicted"/>
<dbReference type="InterPro" id="IPR052899">
    <property type="entry name" value="Class-I_DAHP_synthase"/>
</dbReference>
<dbReference type="Pfam" id="PF00793">
    <property type="entry name" value="DAHP_synth_1"/>
    <property type="match status" value="1"/>
</dbReference>
<dbReference type="Gene3D" id="3.20.20.70">
    <property type="entry name" value="Aldolase class I"/>
    <property type="match status" value="1"/>
</dbReference>
<name>A0A1I0NZZ4_9BACT</name>
<gene>
    <name evidence="4" type="ORF">SAMN05216290_1620</name>
</gene>
<dbReference type="EC" id="5.4.99.5" evidence="1"/>
<dbReference type="GO" id="GO:0004106">
    <property type="term" value="F:chorismate mutase activity"/>
    <property type="evidence" value="ECO:0007669"/>
    <property type="project" value="UniProtKB-EC"/>
</dbReference>
<dbReference type="PANTHER" id="PTHR43018:SF1">
    <property type="entry name" value="PROTEIN AROA(G)"/>
    <property type="match status" value="1"/>
</dbReference>
<dbReference type="Gene3D" id="1.20.59.10">
    <property type="entry name" value="Chorismate mutase"/>
    <property type="match status" value="1"/>
</dbReference>
<dbReference type="InterPro" id="IPR036979">
    <property type="entry name" value="CM_dom_sf"/>
</dbReference>
<evidence type="ECO:0000256" key="1">
    <source>
        <dbReference type="ARBA" id="ARBA00012404"/>
    </source>
</evidence>
<dbReference type="STRING" id="1267423.SAMN05216290_1620"/>
<dbReference type="InterPro" id="IPR002701">
    <property type="entry name" value="CM_II_prokaryot"/>
</dbReference>
<dbReference type="InterPro" id="IPR013785">
    <property type="entry name" value="Aldolase_TIM"/>
</dbReference>
<keyword evidence="2" id="KW-0808">Transferase</keyword>
<keyword evidence="5" id="KW-1185">Reference proteome</keyword>
<evidence type="ECO:0000256" key="2">
    <source>
        <dbReference type="ARBA" id="ARBA00022679"/>
    </source>
</evidence>
<reference evidence="5" key="1">
    <citation type="submission" date="2016-10" db="EMBL/GenBank/DDBJ databases">
        <authorList>
            <person name="Varghese N."/>
            <person name="Submissions S."/>
        </authorList>
    </citation>
    <scope>NUCLEOTIDE SEQUENCE [LARGE SCALE GENOMIC DNA]</scope>
    <source>
        <strain evidence="5">CGMCC 1.12402</strain>
    </source>
</reference>
<dbReference type="Pfam" id="PF01817">
    <property type="entry name" value="CM_2"/>
    <property type="match status" value="1"/>
</dbReference>
<dbReference type="SUPFAM" id="SSF48600">
    <property type="entry name" value="Chorismate mutase II"/>
    <property type="match status" value="1"/>
</dbReference>
<protein>
    <recommendedName>
        <fullName evidence="1">chorismate mutase</fullName>
        <ecNumber evidence="1">5.4.99.5</ecNumber>
    </recommendedName>
</protein>
<dbReference type="EMBL" id="FOIR01000001">
    <property type="protein sequence ID" value="SEW07611.1"/>
    <property type="molecule type" value="Genomic_DNA"/>
</dbReference>
<dbReference type="PANTHER" id="PTHR43018">
    <property type="entry name" value="PHOSPHO-2-DEHYDRO-3-DEOXYHEPTONATE ALDOLASE"/>
    <property type="match status" value="1"/>
</dbReference>
<evidence type="ECO:0000313" key="4">
    <source>
        <dbReference type="EMBL" id="SEW07611.1"/>
    </source>
</evidence>
<dbReference type="SMART" id="SM00830">
    <property type="entry name" value="CM_2"/>
    <property type="match status" value="1"/>
</dbReference>
<dbReference type="AlphaFoldDB" id="A0A1I0NZZ4"/>
<organism evidence="4 5">
    <name type="scientific">Roseivirga pacifica</name>
    <dbReference type="NCBI Taxonomy" id="1267423"/>
    <lineage>
        <taxon>Bacteria</taxon>
        <taxon>Pseudomonadati</taxon>
        <taxon>Bacteroidota</taxon>
        <taxon>Cytophagia</taxon>
        <taxon>Cytophagales</taxon>
        <taxon>Roseivirgaceae</taxon>
        <taxon>Roseivirga</taxon>
    </lineage>
</organism>
<evidence type="ECO:0000259" key="3">
    <source>
        <dbReference type="PROSITE" id="PS51168"/>
    </source>
</evidence>
<sequence>MKPGSPESGFFYAKKMEIVDIKDWGLGLSEHLLIAGPCSAESPEQIEAIAKGLKGSRVELFRAGVWKPRTRPGSFEGIGEDALGWLEIARETLNVPVTVEVANTEHVEQALKAGVEVLWIGARTTVNPFSVQEICEALRGTDIPVMVKNPINPDLQLWLGAFERLNKVGIKKLAGIHRGFSDPYEKRYRNKPEWSLPIHLKRLLPGISVICDPSHICGTREIIASVSQRAINFGLDGLMIETHHDPDNAWSDAKQQITPDTLKIIYENLNFRESIEAHPEAISELDKFRQKVDLVDTQIIELMADRFQVIKQIGEYKKGHNLAVFQPSRWQDVMESRIQSGVNKGMTEKFMKSMLFAIHEESVKIQEAQLKEAKTSNKV</sequence>
<dbReference type="GO" id="GO:0046417">
    <property type="term" value="P:chorismate metabolic process"/>
    <property type="evidence" value="ECO:0007669"/>
    <property type="project" value="InterPro"/>
</dbReference>
<dbReference type="Proteomes" id="UP000199437">
    <property type="component" value="Unassembled WGS sequence"/>
</dbReference>
<dbReference type="PROSITE" id="PS51168">
    <property type="entry name" value="CHORISMATE_MUT_2"/>
    <property type="match status" value="1"/>
</dbReference>